<organism evidence="5 6">
    <name type="scientific">Bifidobacterium aquikefiri</name>
    <dbReference type="NCBI Taxonomy" id="1653207"/>
    <lineage>
        <taxon>Bacteria</taxon>
        <taxon>Bacillati</taxon>
        <taxon>Actinomycetota</taxon>
        <taxon>Actinomycetes</taxon>
        <taxon>Bifidobacteriales</taxon>
        <taxon>Bifidobacteriaceae</taxon>
        <taxon>Bifidobacterium</taxon>
    </lineage>
</organism>
<dbReference type="InterPro" id="IPR045857">
    <property type="entry name" value="O16G_dom_2"/>
</dbReference>
<sequence>MNNDSKDTAELGHDNASLSGNVSAKACAGTDNSEGTLVSDDQALWWKQASVYQIYPRSFKDSTGSGLGDIRGITSKMDYLHELGIDAIWLSPFYPSHLLDGGYDVDDYRNVDPRLGTMADFSDMVQAAHSRGIKVVVDIVPNHTSMYHPWFQEALNSPKGSVARDRYIFRDGRGEHGELPPTNWTANFGGPAWKQVADGQWYLHLFTPGQPDLNWKNEEVRQDFIKTLRFWCDHGVDGFRVDVAHGLAKDLDRDDLDDWDVDVFKPIPSDGSDPVYDRDEVHEIYREWRKVFNQYNPPRFAVAEAWVNPDRQYLYASTKELGQVFNFEFAKKNWIRDEMHDAIAEGIAAADKAGSTSTWVMSNHDVPRSASRYALPQIPSPGHMHQMSLDWLLRDGSGYVENRELGTKRAKAAILLELALPGSAYIYQGEELGLFEVANIPWDELEDPTALRTRQADSSKGRDGCRVPLPWVAEDGSEDSHHDGFARRGSFGFSPASTNGSELQRPHLPQPMWFHDCAVDREESDDDSMLSLYRKALRIRHDLKVFNTDFEWLPQDSASDIADGATGNHGGVIAYRRSNGWANVTNFSAAPIELPEGEIMLASGTLTADGTLPQDTSVWMKLR</sequence>
<dbReference type="SMART" id="SM00642">
    <property type="entry name" value="Aamy"/>
    <property type="match status" value="1"/>
</dbReference>
<keyword evidence="6" id="KW-1185">Reference proteome</keyword>
<dbReference type="Pfam" id="PF00128">
    <property type="entry name" value="Alpha-amylase"/>
    <property type="match status" value="2"/>
</dbReference>
<dbReference type="InterPro" id="IPR017853">
    <property type="entry name" value="GH"/>
</dbReference>
<evidence type="ECO:0000313" key="6">
    <source>
        <dbReference type="Proteomes" id="UP000216451"/>
    </source>
</evidence>
<dbReference type="EMBL" id="MWXA01000002">
    <property type="protein sequence ID" value="OZG68492.1"/>
    <property type="molecule type" value="Genomic_DNA"/>
</dbReference>
<dbReference type="GeneID" id="98294992"/>
<dbReference type="FunFam" id="3.90.400.10:FF:000001">
    <property type="entry name" value="Maltase A3, isoform A"/>
    <property type="match status" value="1"/>
</dbReference>
<accession>A0A261GAN5</accession>
<dbReference type="Gene3D" id="3.90.400.10">
    <property type="entry name" value="Oligo-1,6-glucosidase, Domain 2"/>
    <property type="match status" value="1"/>
</dbReference>
<proteinExistence type="inferred from homology"/>
<dbReference type="GO" id="GO:0009313">
    <property type="term" value="P:oligosaccharide catabolic process"/>
    <property type="evidence" value="ECO:0007669"/>
    <property type="project" value="TreeGrafter"/>
</dbReference>
<dbReference type="GO" id="GO:0004556">
    <property type="term" value="F:alpha-amylase activity"/>
    <property type="evidence" value="ECO:0007669"/>
    <property type="project" value="TreeGrafter"/>
</dbReference>
<protein>
    <submittedName>
        <fullName evidence="5">Alpha-1,4-glucosidase</fullName>
    </submittedName>
</protein>
<keyword evidence="2" id="KW-0325">Glycoprotein</keyword>
<evidence type="ECO:0000259" key="4">
    <source>
        <dbReference type="SMART" id="SM00642"/>
    </source>
</evidence>
<feature type="domain" description="Glycosyl hydrolase family 13 catalytic" evidence="4">
    <location>
        <begin position="53"/>
        <end position="466"/>
    </location>
</feature>
<dbReference type="RefSeq" id="WP_169713246.1">
    <property type="nucleotide sequence ID" value="NZ_CALENZ010000002.1"/>
</dbReference>
<dbReference type="AlphaFoldDB" id="A0A261GAN5"/>
<dbReference type="InterPro" id="IPR006047">
    <property type="entry name" value="GH13_cat_dom"/>
</dbReference>
<comment type="similarity">
    <text evidence="1">Belongs to the glycosyl hydrolase 13 family.</text>
</comment>
<evidence type="ECO:0000313" key="5">
    <source>
        <dbReference type="EMBL" id="OZG68492.1"/>
    </source>
</evidence>
<reference evidence="5 6" key="1">
    <citation type="journal article" date="2017" name="BMC Genomics">
        <title>Comparative genomic and phylogenomic analyses of the Bifidobacteriaceae family.</title>
        <authorList>
            <person name="Lugli G.A."/>
            <person name="Milani C."/>
            <person name="Turroni F."/>
            <person name="Duranti S."/>
            <person name="Mancabelli L."/>
            <person name="Mangifesta M."/>
            <person name="Ferrario C."/>
            <person name="Modesto M."/>
            <person name="Mattarelli P."/>
            <person name="Jiri K."/>
            <person name="van Sinderen D."/>
            <person name="Ventura M."/>
        </authorList>
    </citation>
    <scope>NUCLEOTIDE SEQUENCE [LARGE SCALE GENOMIC DNA]</scope>
    <source>
        <strain evidence="5 6">LMG 28769</strain>
    </source>
</reference>
<evidence type="ECO:0000256" key="3">
    <source>
        <dbReference type="SAM" id="MobiDB-lite"/>
    </source>
</evidence>
<dbReference type="CDD" id="cd11332">
    <property type="entry name" value="AmyAc_OligoGlu_TS"/>
    <property type="match status" value="1"/>
</dbReference>
<dbReference type="Gene3D" id="3.20.20.80">
    <property type="entry name" value="Glycosidases"/>
    <property type="match status" value="1"/>
</dbReference>
<feature type="region of interest" description="Disordered" evidence="3">
    <location>
        <begin position="475"/>
        <end position="507"/>
    </location>
</feature>
<gene>
    <name evidence="5" type="ORF">BAQU_0310</name>
</gene>
<comment type="caution">
    <text evidence="5">The sequence shown here is derived from an EMBL/GenBank/DDBJ whole genome shotgun (WGS) entry which is preliminary data.</text>
</comment>
<dbReference type="PANTHER" id="PTHR10357:SF179">
    <property type="entry name" value="NEUTRAL AND BASIC AMINO ACID TRANSPORT PROTEIN RBAT"/>
    <property type="match status" value="1"/>
</dbReference>
<name>A0A261GAN5_9BIFI</name>
<dbReference type="PANTHER" id="PTHR10357">
    <property type="entry name" value="ALPHA-AMYLASE FAMILY MEMBER"/>
    <property type="match status" value="1"/>
</dbReference>
<evidence type="ECO:0000256" key="2">
    <source>
        <dbReference type="ARBA" id="ARBA00023180"/>
    </source>
</evidence>
<evidence type="ECO:0000256" key="1">
    <source>
        <dbReference type="ARBA" id="ARBA00008061"/>
    </source>
</evidence>
<dbReference type="Proteomes" id="UP000216451">
    <property type="component" value="Unassembled WGS sequence"/>
</dbReference>
<dbReference type="SUPFAM" id="SSF51445">
    <property type="entry name" value="(Trans)glycosidases"/>
    <property type="match status" value="1"/>
</dbReference>